<protein>
    <submittedName>
        <fullName evidence="11">C2H2-type domain-containing protein</fullName>
    </submittedName>
</protein>
<name>A0A183TNM4_SCHSO</name>
<organism evidence="11">
    <name type="scientific">Schistocephalus solidus</name>
    <name type="common">Tapeworm</name>
    <dbReference type="NCBI Taxonomy" id="70667"/>
    <lineage>
        <taxon>Eukaryota</taxon>
        <taxon>Metazoa</taxon>
        <taxon>Spiralia</taxon>
        <taxon>Lophotrochozoa</taxon>
        <taxon>Platyhelminthes</taxon>
        <taxon>Cestoda</taxon>
        <taxon>Eucestoda</taxon>
        <taxon>Diphyllobothriidea</taxon>
        <taxon>Diphyllobothriidae</taxon>
        <taxon>Schistocephalus</taxon>
    </lineage>
</organism>
<feature type="domain" description="C2H2-type" evidence="8">
    <location>
        <begin position="175"/>
        <end position="207"/>
    </location>
</feature>
<evidence type="ECO:0000313" key="11">
    <source>
        <dbReference type="WBParaSite" id="SSLN_0001875501-mRNA-1"/>
    </source>
</evidence>
<dbReference type="PROSITE" id="PS50157">
    <property type="entry name" value="ZINC_FINGER_C2H2_2"/>
    <property type="match status" value="3"/>
</dbReference>
<dbReference type="STRING" id="70667.A0A183TNM4"/>
<evidence type="ECO:0000256" key="4">
    <source>
        <dbReference type="ARBA" id="ARBA00022771"/>
    </source>
</evidence>
<dbReference type="PANTHER" id="PTHR16515:SF49">
    <property type="entry name" value="GASTRULA ZINC FINGER PROTEIN XLCGF49.1-LIKE-RELATED"/>
    <property type="match status" value="1"/>
</dbReference>
<proteinExistence type="predicted"/>
<gene>
    <name evidence="9" type="ORF">SSLN_LOCUS18072</name>
</gene>
<dbReference type="InterPro" id="IPR036236">
    <property type="entry name" value="Znf_C2H2_sf"/>
</dbReference>
<evidence type="ECO:0000256" key="2">
    <source>
        <dbReference type="ARBA" id="ARBA00022723"/>
    </source>
</evidence>
<dbReference type="InterPro" id="IPR013087">
    <property type="entry name" value="Znf_C2H2_type"/>
</dbReference>
<evidence type="ECO:0000256" key="1">
    <source>
        <dbReference type="ARBA" id="ARBA00004123"/>
    </source>
</evidence>
<keyword evidence="10" id="KW-1185">Reference proteome</keyword>
<accession>A0A183TNM4</accession>
<dbReference type="Proteomes" id="UP000275846">
    <property type="component" value="Unassembled WGS sequence"/>
</dbReference>
<keyword evidence="2" id="KW-0479">Metal-binding</keyword>
<evidence type="ECO:0000256" key="5">
    <source>
        <dbReference type="ARBA" id="ARBA00022833"/>
    </source>
</evidence>
<evidence type="ECO:0000259" key="8">
    <source>
        <dbReference type="PROSITE" id="PS50157"/>
    </source>
</evidence>
<dbReference type="PANTHER" id="PTHR16515">
    <property type="entry name" value="PR DOMAIN ZINC FINGER PROTEIN"/>
    <property type="match status" value="1"/>
</dbReference>
<dbReference type="SMART" id="SM00355">
    <property type="entry name" value="ZnF_C2H2"/>
    <property type="match status" value="4"/>
</dbReference>
<feature type="domain" description="C2H2-type" evidence="8">
    <location>
        <begin position="281"/>
        <end position="303"/>
    </location>
</feature>
<keyword evidence="3" id="KW-0677">Repeat</keyword>
<evidence type="ECO:0000256" key="3">
    <source>
        <dbReference type="ARBA" id="ARBA00022737"/>
    </source>
</evidence>
<dbReference type="WBParaSite" id="SSLN_0001875501-mRNA-1">
    <property type="protein sequence ID" value="SSLN_0001875501-mRNA-1"/>
    <property type="gene ID" value="SSLN_0001875501"/>
</dbReference>
<dbReference type="GO" id="GO:0010468">
    <property type="term" value="P:regulation of gene expression"/>
    <property type="evidence" value="ECO:0007669"/>
    <property type="project" value="TreeGrafter"/>
</dbReference>
<dbReference type="OrthoDB" id="8117402at2759"/>
<keyword evidence="6" id="KW-0539">Nucleus</keyword>
<dbReference type="Pfam" id="PF00096">
    <property type="entry name" value="zf-C2H2"/>
    <property type="match status" value="1"/>
</dbReference>
<dbReference type="EMBL" id="UYSU01043634">
    <property type="protein sequence ID" value="VDM04458.1"/>
    <property type="molecule type" value="Genomic_DNA"/>
</dbReference>
<evidence type="ECO:0000313" key="9">
    <source>
        <dbReference type="EMBL" id="VDM04458.1"/>
    </source>
</evidence>
<reference evidence="9 10" key="2">
    <citation type="submission" date="2018-11" db="EMBL/GenBank/DDBJ databases">
        <authorList>
            <consortium name="Pathogen Informatics"/>
        </authorList>
    </citation>
    <scope>NUCLEOTIDE SEQUENCE [LARGE SCALE GENOMIC DNA]</scope>
    <source>
        <strain evidence="9 10">NST_G2</strain>
    </source>
</reference>
<dbReference type="InterPro" id="IPR050331">
    <property type="entry name" value="Zinc_finger"/>
</dbReference>
<sequence length="327" mass="36335">MCPKKMLGLTSSAAGRGSQIANYAIVKLKQTTIPPVLIPLAILSRLLGSNRPERRTALVARELARYKVDIAALSETRFSEQGQLEEVGANYTLFWSGRPKAEQRDAVATSDYLPTATSNTTTAPSTRDGDSVLTCPHCDRTFNSHICLLGHFRIHRKETGKLVPGAPTHSRDHRLQCPHCPRAFTHHMNLLSQMRIHESGIHRDDSPFCAPIKISHIPLMSSNTSTSSRAPTDSAPADLTCSHFHCACASRIGFVDHLRIHRIETGEPVPGAPTYTHRTRLNCPHCPRAFTHRMGLLGHMRHHEICDRTPPAIPQHYISPHQPLHLM</sequence>
<keyword evidence="4 7" id="KW-0863">Zinc-finger</keyword>
<dbReference type="GO" id="GO:0008270">
    <property type="term" value="F:zinc ion binding"/>
    <property type="evidence" value="ECO:0007669"/>
    <property type="project" value="UniProtKB-KW"/>
</dbReference>
<reference evidence="11" key="1">
    <citation type="submission" date="2016-06" db="UniProtKB">
        <authorList>
            <consortium name="WormBaseParasite"/>
        </authorList>
    </citation>
    <scope>IDENTIFICATION</scope>
</reference>
<dbReference type="GO" id="GO:0005634">
    <property type="term" value="C:nucleus"/>
    <property type="evidence" value="ECO:0007669"/>
    <property type="project" value="UniProtKB-SubCell"/>
</dbReference>
<evidence type="ECO:0000256" key="6">
    <source>
        <dbReference type="ARBA" id="ARBA00023242"/>
    </source>
</evidence>
<evidence type="ECO:0000313" key="10">
    <source>
        <dbReference type="Proteomes" id="UP000275846"/>
    </source>
</evidence>
<feature type="domain" description="C2H2-type" evidence="8">
    <location>
        <begin position="133"/>
        <end position="160"/>
    </location>
</feature>
<keyword evidence="5" id="KW-0862">Zinc</keyword>
<dbReference type="Gene3D" id="3.30.160.60">
    <property type="entry name" value="Classic Zinc Finger"/>
    <property type="match status" value="2"/>
</dbReference>
<dbReference type="PROSITE" id="PS00028">
    <property type="entry name" value="ZINC_FINGER_C2H2_1"/>
    <property type="match status" value="2"/>
</dbReference>
<evidence type="ECO:0000256" key="7">
    <source>
        <dbReference type="PROSITE-ProRule" id="PRU00042"/>
    </source>
</evidence>
<dbReference type="AlphaFoldDB" id="A0A183TNM4"/>
<comment type="subcellular location">
    <subcellularLocation>
        <location evidence="1">Nucleus</location>
    </subcellularLocation>
</comment>
<dbReference type="SUPFAM" id="SSF57667">
    <property type="entry name" value="beta-beta-alpha zinc fingers"/>
    <property type="match status" value="1"/>
</dbReference>